<evidence type="ECO:0000313" key="4">
    <source>
        <dbReference type="Proteomes" id="UP000076842"/>
    </source>
</evidence>
<evidence type="ECO:0000256" key="1">
    <source>
        <dbReference type="SAM" id="MobiDB-lite"/>
    </source>
</evidence>
<keyword evidence="2" id="KW-1133">Transmembrane helix</keyword>
<name>A0A165FDW8_9BASI</name>
<dbReference type="STRING" id="1353952.A0A165FDW8"/>
<evidence type="ECO:0008006" key="5">
    <source>
        <dbReference type="Google" id="ProtNLM"/>
    </source>
</evidence>
<feature type="region of interest" description="Disordered" evidence="1">
    <location>
        <begin position="66"/>
        <end position="98"/>
    </location>
</feature>
<evidence type="ECO:0000313" key="3">
    <source>
        <dbReference type="EMBL" id="KZT56605.1"/>
    </source>
</evidence>
<keyword evidence="4" id="KW-1185">Reference proteome</keyword>
<evidence type="ECO:0000256" key="2">
    <source>
        <dbReference type="SAM" id="Phobius"/>
    </source>
</evidence>
<keyword evidence="2" id="KW-0472">Membrane</keyword>
<proteinExistence type="predicted"/>
<sequence length="134" mass="14999">MGNTGKDFHFGLRWAQYVGHACRRSSLGLMYYTASRASRLHFLLLDLLIFILQLVTVYVAWETGHRDSREPDPLEPVEGEDENTDFLGSSRLHPRSAPRLTGLQISRQLKSPEPSTQLYSPSSFCVPDTAGSAC</sequence>
<feature type="transmembrane region" description="Helical" evidence="2">
    <location>
        <begin position="40"/>
        <end position="61"/>
    </location>
</feature>
<feature type="region of interest" description="Disordered" evidence="1">
    <location>
        <begin position="103"/>
        <end position="122"/>
    </location>
</feature>
<gene>
    <name evidence="3" type="ORF">CALCODRAFT_313268</name>
</gene>
<feature type="compositionally biased region" description="Acidic residues" evidence="1">
    <location>
        <begin position="73"/>
        <end position="84"/>
    </location>
</feature>
<protein>
    <recommendedName>
        <fullName evidence="5">DUF1746 domain-containing protein</fullName>
    </recommendedName>
</protein>
<reference evidence="3 4" key="1">
    <citation type="journal article" date="2016" name="Mol. Biol. Evol.">
        <title>Comparative Genomics of Early-Diverging Mushroom-Forming Fungi Provides Insights into the Origins of Lignocellulose Decay Capabilities.</title>
        <authorList>
            <person name="Nagy L.G."/>
            <person name="Riley R."/>
            <person name="Tritt A."/>
            <person name="Adam C."/>
            <person name="Daum C."/>
            <person name="Floudas D."/>
            <person name="Sun H."/>
            <person name="Yadav J.S."/>
            <person name="Pangilinan J."/>
            <person name="Larsson K.H."/>
            <person name="Matsuura K."/>
            <person name="Barry K."/>
            <person name="Labutti K."/>
            <person name="Kuo R."/>
            <person name="Ohm R.A."/>
            <person name="Bhattacharya S.S."/>
            <person name="Shirouzu T."/>
            <person name="Yoshinaga Y."/>
            <person name="Martin F.M."/>
            <person name="Grigoriev I.V."/>
            <person name="Hibbett D.S."/>
        </authorList>
    </citation>
    <scope>NUCLEOTIDE SEQUENCE [LARGE SCALE GENOMIC DNA]</scope>
    <source>
        <strain evidence="3 4">HHB12733</strain>
    </source>
</reference>
<dbReference type="InParanoid" id="A0A165FDW8"/>
<organism evidence="3 4">
    <name type="scientific">Calocera cornea HHB12733</name>
    <dbReference type="NCBI Taxonomy" id="1353952"/>
    <lineage>
        <taxon>Eukaryota</taxon>
        <taxon>Fungi</taxon>
        <taxon>Dikarya</taxon>
        <taxon>Basidiomycota</taxon>
        <taxon>Agaricomycotina</taxon>
        <taxon>Dacrymycetes</taxon>
        <taxon>Dacrymycetales</taxon>
        <taxon>Dacrymycetaceae</taxon>
        <taxon>Calocera</taxon>
    </lineage>
</organism>
<dbReference type="AlphaFoldDB" id="A0A165FDW8"/>
<keyword evidence="2" id="KW-0812">Transmembrane</keyword>
<accession>A0A165FDW8</accession>
<dbReference type="Proteomes" id="UP000076842">
    <property type="component" value="Unassembled WGS sequence"/>
</dbReference>
<dbReference type="OrthoDB" id="10418001at2759"/>
<dbReference type="EMBL" id="KV423975">
    <property type="protein sequence ID" value="KZT56605.1"/>
    <property type="molecule type" value="Genomic_DNA"/>
</dbReference>